<dbReference type="RefSeq" id="WP_239104050.1">
    <property type="nucleotide sequence ID" value="NZ_BAAAGP010000013.1"/>
</dbReference>
<dbReference type="EMBL" id="BOOC01000039">
    <property type="protein sequence ID" value="GIH43400.1"/>
    <property type="molecule type" value="Genomic_DNA"/>
</dbReference>
<evidence type="ECO:0000256" key="1">
    <source>
        <dbReference type="SAM" id="Phobius"/>
    </source>
</evidence>
<comment type="caution">
    <text evidence="2">The sequence shown here is derived from an EMBL/GenBank/DDBJ whole genome shotgun (WGS) entry which is preliminary data.</text>
</comment>
<feature type="transmembrane region" description="Helical" evidence="1">
    <location>
        <begin position="89"/>
        <end position="107"/>
    </location>
</feature>
<evidence type="ECO:0000313" key="3">
    <source>
        <dbReference type="Proteomes" id="UP000603904"/>
    </source>
</evidence>
<evidence type="ECO:0000313" key="2">
    <source>
        <dbReference type="EMBL" id="GIH43400.1"/>
    </source>
</evidence>
<dbReference type="InterPro" id="IPR046739">
    <property type="entry name" value="DUF6789"/>
</dbReference>
<gene>
    <name evidence="2" type="ORF">Mco01_64000</name>
</gene>
<evidence type="ECO:0008006" key="4">
    <source>
        <dbReference type="Google" id="ProtNLM"/>
    </source>
</evidence>
<dbReference type="Pfam" id="PF20587">
    <property type="entry name" value="DUF6789"/>
    <property type="match status" value="1"/>
</dbReference>
<feature type="transmembrane region" description="Helical" evidence="1">
    <location>
        <begin position="127"/>
        <end position="144"/>
    </location>
</feature>
<feature type="transmembrane region" description="Helical" evidence="1">
    <location>
        <begin position="61"/>
        <end position="82"/>
    </location>
</feature>
<keyword evidence="1" id="KW-0812">Transmembrane</keyword>
<dbReference type="Proteomes" id="UP000603904">
    <property type="component" value="Unassembled WGS sequence"/>
</dbReference>
<keyword evidence="3" id="KW-1185">Reference proteome</keyword>
<sequence length="157" mass="16289">MIPVIRHVARGAAAGLLATGAMSAVMLAGERAGLLPGQPPRHIVRAALPGHRRRPKRGEKALGAGAHLAFGMGSGALLGLLARDGRVRLPLGVGYGLLIWVTSYEGWVPAMDILPPISRDPEPGRPAVMAAGHVVYGAALALALNRLRRRGTAATQP</sequence>
<proteinExistence type="predicted"/>
<keyword evidence="1" id="KW-0472">Membrane</keyword>
<protein>
    <recommendedName>
        <fullName evidence="4">DUF1440 domain-containing protein</fullName>
    </recommendedName>
</protein>
<keyword evidence="1" id="KW-1133">Transmembrane helix</keyword>
<accession>A0ABQ4G8P3</accession>
<organism evidence="2 3">
    <name type="scientific">Microbispora corallina</name>
    <dbReference type="NCBI Taxonomy" id="83302"/>
    <lineage>
        <taxon>Bacteria</taxon>
        <taxon>Bacillati</taxon>
        <taxon>Actinomycetota</taxon>
        <taxon>Actinomycetes</taxon>
        <taxon>Streptosporangiales</taxon>
        <taxon>Streptosporangiaceae</taxon>
        <taxon>Microbispora</taxon>
    </lineage>
</organism>
<name>A0ABQ4G8P3_9ACTN</name>
<reference evidence="2 3" key="1">
    <citation type="submission" date="2021-01" db="EMBL/GenBank/DDBJ databases">
        <title>Whole genome shotgun sequence of Microbispora corallina NBRC 16416.</title>
        <authorList>
            <person name="Komaki H."/>
            <person name="Tamura T."/>
        </authorList>
    </citation>
    <scope>NUCLEOTIDE SEQUENCE [LARGE SCALE GENOMIC DNA]</scope>
    <source>
        <strain evidence="2 3">NBRC 16416</strain>
    </source>
</reference>